<keyword evidence="2" id="KW-1185">Reference proteome</keyword>
<dbReference type="RefSeq" id="WP_058515248.1">
    <property type="nucleotide sequence ID" value="NZ_CAAAIH010000005.1"/>
</dbReference>
<reference evidence="1 2" key="1">
    <citation type="submission" date="2015-11" db="EMBL/GenBank/DDBJ databases">
        <title>Genomic analysis of 38 Legionella species identifies large and diverse effector repertoires.</title>
        <authorList>
            <person name="Burstein D."/>
            <person name="Amaro F."/>
            <person name="Zusman T."/>
            <person name="Lifshitz Z."/>
            <person name="Cohen O."/>
            <person name="Gilbert J.A."/>
            <person name="Pupko T."/>
            <person name="Shuman H.A."/>
            <person name="Segal G."/>
        </authorList>
    </citation>
    <scope>NUCLEOTIDE SEQUENCE [LARGE SCALE GENOMIC DNA]</scope>
    <source>
        <strain evidence="1 2">SC-63-C7</strain>
    </source>
</reference>
<dbReference type="OrthoDB" id="5637630at2"/>
<evidence type="ECO:0000313" key="1">
    <source>
        <dbReference type="EMBL" id="KTD55769.1"/>
    </source>
</evidence>
<dbReference type="AlphaFoldDB" id="A0A0W0YFQ3"/>
<protein>
    <submittedName>
        <fullName evidence="1">Uncharacterized protein</fullName>
    </submittedName>
</protein>
<proteinExistence type="predicted"/>
<organism evidence="1 2">
    <name type="scientific">Legionella santicrucis</name>
    <dbReference type="NCBI Taxonomy" id="45074"/>
    <lineage>
        <taxon>Bacteria</taxon>
        <taxon>Pseudomonadati</taxon>
        <taxon>Pseudomonadota</taxon>
        <taxon>Gammaproteobacteria</taxon>
        <taxon>Legionellales</taxon>
        <taxon>Legionellaceae</taxon>
        <taxon>Legionella</taxon>
    </lineage>
</organism>
<dbReference type="Proteomes" id="UP000054703">
    <property type="component" value="Unassembled WGS sequence"/>
</dbReference>
<dbReference type="EMBL" id="LNYU01000085">
    <property type="protein sequence ID" value="KTD55769.1"/>
    <property type="molecule type" value="Genomic_DNA"/>
</dbReference>
<evidence type="ECO:0000313" key="2">
    <source>
        <dbReference type="Proteomes" id="UP000054703"/>
    </source>
</evidence>
<dbReference type="PATRIC" id="fig|45074.5.peg.3567"/>
<sequence>MKIAFIVSSIGDTDLALNTIKSMEQNSLHKSTLISLTKTAQQRIDGFKLSSHVDKKSLPEILHLNPDLYPEEKCTEEQLKKVTKFLTSENIHYLYIGVPSVSNEIPFQIAEASDNIPVLIAYEFMFKPETHCLWNYVPVLKMKSNIQWALPLTEAIADFGVDEKSKVHLTGHLSIDNAYSLKSPPQKTAEEIKTTLQVIKNQSLAFISSTTQPISTDIKFLDCLLTELSNHPNIQVRLGLHPGIQDLDTYLNELLVIYKRHMDVSNQFKIILPDNLIERFKHPELTINAPQFQELFLRVNINGTEASFAADRVAQAVPGALLNQAVLEGKPSYSHFGKPYLPNQYFSNNINGFFSGVRQKPPLKTELGLDEKSAPEKYTEIMIGSII</sequence>
<comment type="caution">
    <text evidence="1">The sequence shown here is derived from an EMBL/GenBank/DDBJ whole genome shotgun (WGS) entry which is preliminary data.</text>
</comment>
<accession>A0A0W0YFQ3</accession>
<gene>
    <name evidence="1" type="ORF">Lsan_3321</name>
</gene>
<name>A0A0W0YFQ3_9GAMM</name>